<dbReference type="AlphaFoldDB" id="A0A3N6MBJ3"/>
<dbReference type="InterPro" id="IPR029063">
    <property type="entry name" value="SAM-dependent_MTases_sf"/>
</dbReference>
<evidence type="ECO:0000259" key="1">
    <source>
        <dbReference type="Pfam" id="PF08241"/>
    </source>
</evidence>
<dbReference type="Pfam" id="PF08241">
    <property type="entry name" value="Methyltransf_11"/>
    <property type="match status" value="1"/>
</dbReference>
<dbReference type="CDD" id="cd02440">
    <property type="entry name" value="AdoMet_MTases"/>
    <property type="match status" value="1"/>
</dbReference>
<dbReference type="RefSeq" id="WP_124196237.1">
    <property type="nucleotide sequence ID" value="NZ_REGA01000012.1"/>
</dbReference>
<protein>
    <submittedName>
        <fullName evidence="2">Class I SAM-dependent methyltransferase</fullName>
    </submittedName>
</protein>
<dbReference type="SUPFAM" id="SSF53335">
    <property type="entry name" value="S-adenosyl-L-methionine-dependent methyltransferases"/>
    <property type="match status" value="1"/>
</dbReference>
<evidence type="ECO:0000313" key="3">
    <source>
        <dbReference type="Proteomes" id="UP000282323"/>
    </source>
</evidence>
<accession>A0A3N6MBJ3</accession>
<dbReference type="GO" id="GO:0032259">
    <property type="term" value="P:methylation"/>
    <property type="evidence" value="ECO:0007669"/>
    <property type="project" value="UniProtKB-KW"/>
</dbReference>
<dbReference type="GO" id="GO:0008757">
    <property type="term" value="F:S-adenosylmethionine-dependent methyltransferase activity"/>
    <property type="evidence" value="ECO:0007669"/>
    <property type="project" value="InterPro"/>
</dbReference>
<name>A0A3N6MBJ3_NATCH</name>
<gene>
    <name evidence="2" type="ORF">EA473_14025</name>
</gene>
<organism evidence="2 3">
    <name type="scientific">Natrarchaeobius chitinivorans</name>
    <dbReference type="NCBI Taxonomy" id="1679083"/>
    <lineage>
        <taxon>Archaea</taxon>
        <taxon>Methanobacteriati</taxon>
        <taxon>Methanobacteriota</taxon>
        <taxon>Stenosarchaea group</taxon>
        <taxon>Halobacteria</taxon>
        <taxon>Halobacteriales</taxon>
        <taxon>Natrialbaceae</taxon>
        <taxon>Natrarchaeobius</taxon>
    </lineage>
</organism>
<keyword evidence="3" id="KW-1185">Reference proteome</keyword>
<evidence type="ECO:0000313" key="2">
    <source>
        <dbReference type="EMBL" id="RQG93830.1"/>
    </source>
</evidence>
<comment type="caution">
    <text evidence="2">The sequence shown here is derived from an EMBL/GenBank/DDBJ whole genome shotgun (WGS) entry which is preliminary data.</text>
</comment>
<dbReference type="EMBL" id="REGA01000012">
    <property type="protein sequence ID" value="RQG93830.1"/>
    <property type="molecule type" value="Genomic_DNA"/>
</dbReference>
<keyword evidence="2" id="KW-0489">Methyltransferase</keyword>
<sequence length="248" mass="28151">MKATRLDQVFDEDSRQIHSNYSHIGHMYTGAFSEYYYKRFDQALRCSNVDGSDRVLIVGGGTGVFALTLVDLVDELVFNDLAREDPLFATVRSIFDLASVDDENLRYVAADVEDLPFKSNTFDVVFALDVLEHVPDENSGIKEIYRVTKDGGSTIISAPIEIGPAMAVREGYRFIDGRRHNVESISEFFESLIGNPPLEKNQHHRGYDYRQTTALLRSYFSDVFVEYCPYPNLRWLNPTAIISAELDP</sequence>
<dbReference type="PANTHER" id="PTHR43591:SF24">
    <property type="entry name" value="2-METHOXY-6-POLYPRENYL-1,4-BENZOQUINOL METHYLASE, MITOCHONDRIAL"/>
    <property type="match status" value="1"/>
</dbReference>
<keyword evidence="2" id="KW-0808">Transferase</keyword>
<feature type="domain" description="Methyltransferase type 11" evidence="1">
    <location>
        <begin position="58"/>
        <end position="156"/>
    </location>
</feature>
<reference evidence="2 3" key="1">
    <citation type="submission" date="2018-10" db="EMBL/GenBank/DDBJ databases">
        <title>Natrarchaeobius chitinivorans gen. nov., sp. nov., and Natrarchaeobius haloalkaliphilus sp. nov., alkaliphilic, chitin-utilizing haloarchaea from hypersaline alkaline lakes.</title>
        <authorList>
            <person name="Sorokin D.Y."/>
            <person name="Elcheninov A.G."/>
            <person name="Kostrikina N.A."/>
            <person name="Bale N.J."/>
            <person name="Sinninghe Damste J.S."/>
            <person name="Khijniak T.V."/>
            <person name="Kublanov I.V."/>
            <person name="Toshchakov S.V."/>
        </authorList>
    </citation>
    <scope>NUCLEOTIDE SEQUENCE [LARGE SCALE GENOMIC DNA]</scope>
    <source>
        <strain evidence="2 3">AArcht4T</strain>
    </source>
</reference>
<dbReference type="Gene3D" id="3.40.50.150">
    <property type="entry name" value="Vaccinia Virus protein VP39"/>
    <property type="match status" value="1"/>
</dbReference>
<dbReference type="OrthoDB" id="1018at2157"/>
<dbReference type="InterPro" id="IPR013216">
    <property type="entry name" value="Methyltransf_11"/>
</dbReference>
<dbReference type="PANTHER" id="PTHR43591">
    <property type="entry name" value="METHYLTRANSFERASE"/>
    <property type="match status" value="1"/>
</dbReference>
<dbReference type="Proteomes" id="UP000282323">
    <property type="component" value="Unassembled WGS sequence"/>
</dbReference>
<proteinExistence type="predicted"/>